<feature type="chain" id="PRO_5043137834" evidence="4">
    <location>
        <begin position="32"/>
        <end position="173"/>
    </location>
</feature>
<evidence type="ECO:0000256" key="3">
    <source>
        <dbReference type="SAM" id="MobiDB-lite"/>
    </source>
</evidence>
<dbReference type="EMBL" id="UZAN01039471">
    <property type="protein sequence ID" value="VDP65761.1"/>
    <property type="molecule type" value="Genomic_DNA"/>
</dbReference>
<organism evidence="8">
    <name type="scientific">Echinostoma caproni</name>
    <dbReference type="NCBI Taxonomy" id="27848"/>
    <lineage>
        <taxon>Eukaryota</taxon>
        <taxon>Metazoa</taxon>
        <taxon>Spiralia</taxon>
        <taxon>Lophotrochozoa</taxon>
        <taxon>Platyhelminthes</taxon>
        <taxon>Trematoda</taxon>
        <taxon>Digenea</taxon>
        <taxon>Plagiorchiida</taxon>
        <taxon>Echinostomata</taxon>
        <taxon>Echinostomatoidea</taxon>
        <taxon>Echinostomatidae</taxon>
        <taxon>Echinostoma</taxon>
    </lineage>
</organism>
<keyword evidence="2 4" id="KW-0732">Signal</keyword>
<dbReference type="SMART" id="SM00013">
    <property type="entry name" value="LRRNT"/>
    <property type="match status" value="1"/>
</dbReference>
<evidence type="ECO:0000256" key="4">
    <source>
        <dbReference type="SAM" id="SignalP"/>
    </source>
</evidence>
<reference evidence="6 7" key="2">
    <citation type="submission" date="2018-11" db="EMBL/GenBank/DDBJ databases">
        <authorList>
            <consortium name="Pathogen Informatics"/>
        </authorList>
    </citation>
    <scope>NUCLEOTIDE SEQUENCE [LARGE SCALE GENOMIC DNA]</scope>
    <source>
        <strain evidence="6 7">Egypt</strain>
    </source>
</reference>
<reference evidence="8" key="1">
    <citation type="submission" date="2016-06" db="UniProtKB">
        <authorList>
            <consortium name="WormBaseParasite"/>
        </authorList>
    </citation>
    <scope>IDENTIFICATION</scope>
</reference>
<keyword evidence="7" id="KW-1185">Reference proteome</keyword>
<feature type="domain" description="LRRNT" evidence="5">
    <location>
        <begin position="140"/>
        <end position="172"/>
    </location>
</feature>
<evidence type="ECO:0000313" key="8">
    <source>
        <dbReference type="WBParaSite" id="ECPE_0000220701-mRNA-1"/>
    </source>
</evidence>
<dbReference type="WBParaSite" id="ECPE_0000220701-mRNA-1">
    <property type="protein sequence ID" value="ECPE_0000220701-mRNA-1"/>
    <property type="gene ID" value="ECPE_0000220701"/>
</dbReference>
<evidence type="ECO:0000313" key="7">
    <source>
        <dbReference type="Proteomes" id="UP000272942"/>
    </source>
</evidence>
<dbReference type="AlphaFoldDB" id="A0A183A5H2"/>
<sequence>MERRSQSGGLLSVIGLLIVLFLLIVVGLSDAYKTEKTASVIPNQDSNLGDSENKVWAVLPVLTPTLTEPKHVTEPAPVTRRRRSKFPRESGRLRRLSRRQFQRTGTTPATSYHTRAASSSAFRRNGMVFHARSIKSPSVYCPPGCVCFKAEVECKYANLHHVPEGISSQTEKL</sequence>
<keyword evidence="1" id="KW-0433">Leucine-rich repeat</keyword>
<name>A0A183A5H2_9TREM</name>
<gene>
    <name evidence="6" type="ORF">ECPE_LOCUS2207</name>
</gene>
<dbReference type="Proteomes" id="UP000272942">
    <property type="component" value="Unassembled WGS sequence"/>
</dbReference>
<accession>A0A183A5H2</accession>
<evidence type="ECO:0000256" key="1">
    <source>
        <dbReference type="ARBA" id="ARBA00022614"/>
    </source>
</evidence>
<protein>
    <submittedName>
        <fullName evidence="8">LRRNT domain-containing protein</fullName>
    </submittedName>
</protein>
<feature type="region of interest" description="Disordered" evidence="3">
    <location>
        <begin position="69"/>
        <end position="92"/>
    </location>
</feature>
<proteinExistence type="predicted"/>
<evidence type="ECO:0000259" key="5">
    <source>
        <dbReference type="SMART" id="SM00013"/>
    </source>
</evidence>
<evidence type="ECO:0000256" key="2">
    <source>
        <dbReference type="ARBA" id="ARBA00022729"/>
    </source>
</evidence>
<evidence type="ECO:0000313" key="6">
    <source>
        <dbReference type="EMBL" id="VDP65761.1"/>
    </source>
</evidence>
<feature type="signal peptide" evidence="4">
    <location>
        <begin position="1"/>
        <end position="31"/>
    </location>
</feature>
<dbReference type="InterPro" id="IPR000372">
    <property type="entry name" value="LRRNT"/>
</dbReference>